<keyword evidence="9 14" id="KW-0067">ATP-binding</keyword>
<evidence type="ECO:0000256" key="2">
    <source>
        <dbReference type="ARBA" id="ARBA00011738"/>
    </source>
</evidence>
<evidence type="ECO:0000256" key="6">
    <source>
        <dbReference type="ARBA" id="ARBA00022723"/>
    </source>
</evidence>
<dbReference type="InterPro" id="IPR018163">
    <property type="entry name" value="Thr/Ala-tRNA-synth_IIc_edit"/>
</dbReference>
<feature type="binding site" evidence="14">
    <location>
        <position position="531"/>
    </location>
    <ligand>
        <name>Zn(2+)</name>
        <dbReference type="ChEBI" id="CHEBI:29105"/>
        <note>catalytic</note>
    </ligand>
</feature>
<evidence type="ECO:0000256" key="3">
    <source>
        <dbReference type="ARBA" id="ARBA00022490"/>
    </source>
</evidence>
<keyword evidence="3 14" id="KW-0963">Cytoplasm</keyword>
<evidence type="ECO:0000256" key="8">
    <source>
        <dbReference type="ARBA" id="ARBA00022833"/>
    </source>
</evidence>
<keyword evidence="6 14" id="KW-0479">Metal-binding</keyword>
<dbReference type="InterPro" id="IPR002314">
    <property type="entry name" value="aa-tRNA-synt_IIb"/>
</dbReference>
<dbReference type="InterPro" id="IPR036621">
    <property type="entry name" value="Anticodon-bd_dom_sf"/>
</dbReference>
<keyword evidence="5 14" id="KW-0436">Ligase</keyword>
<dbReference type="NCBIfam" id="TIGR00418">
    <property type="entry name" value="thrS"/>
    <property type="match status" value="1"/>
</dbReference>
<dbReference type="InterPro" id="IPR012676">
    <property type="entry name" value="TGS-like"/>
</dbReference>
<evidence type="ECO:0000256" key="7">
    <source>
        <dbReference type="ARBA" id="ARBA00022741"/>
    </source>
</evidence>
<dbReference type="HAMAP" id="MF_00184">
    <property type="entry name" value="Thr_tRNA_synth"/>
    <property type="match status" value="1"/>
</dbReference>
<dbReference type="Gene3D" id="3.30.980.10">
    <property type="entry name" value="Threonyl-trna Synthetase, Chain A, domain 2"/>
    <property type="match status" value="1"/>
</dbReference>
<dbReference type="SMART" id="SM00863">
    <property type="entry name" value="tRNA_SAD"/>
    <property type="match status" value="1"/>
</dbReference>
<dbReference type="InterPro" id="IPR033728">
    <property type="entry name" value="ThrRS_core"/>
</dbReference>
<dbReference type="CDD" id="cd01667">
    <property type="entry name" value="TGS_ThrRS"/>
    <property type="match status" value="1"/>
</dbReference>
<evidence type="ECO:0000256" key="5">
    <source>
        <dbReference type="ARBA" id="ARBA00022598"/>
    </source>
</evidence>
<dbReference type="InterPro" id="IPR012947">
    <property type="entry name" value="tRNA_SAD"/>
</dbReference>
<dbReference type="PANTHER" id="PTHR11451">
    <property type="entry name" value="THREONINE-TRNA LIGASE"/>
    <property type="match status" value="1"/>
</dbReference>
<evidence type="ECO:0000256" key="12">
    <source>
        <dbReference type="ARBA" id="ARBA00023146"/>
    </source>
</evidence>
<dbReference type="Gene3D" id="3.10.20.30">
    <property type="match status" value="1"/>
</dbReference>
<dbReference type="Gene3D" id="3.40.50.800">
    <property type="entry name" value="Anticodon-binding domain"/>
    <property type="match status" value="1"/>
</dbReference>
<accession>A0ABS3IZU7</accession>
<comment type="caution">
    <text evidence="14">Lacks conserved residue(s) required for the propagation of feature annotation.</text>
</comment>
<dbReference type="SUPFAM" id="SSF55681">
    <property type="entry name" value="Class II aaRS and biotin synthetases"/>
    <property type="match status" value="1"/>
</dbReference>
<evidence type="ECO:0000256" key="11">
    <source>
        <dbReference type="ARBA" id="ARBA00022917"/>
    </source>
</evidence>
<dbReference type="CDD" id="cd00771">
    <property type="entry name" value="ThrRS_core"/>
    <property type="match status" value="1"/>
</dbReference>
<reference evidence="17 18" key="1">
    <citation type="submission" date="2021-03" db="EMBL/GenBank/DDBJ databases">
        <title>Whole genome sequence of Jiella sp. MQZ13P-4.</title>
        <authorList>
            <person name="Tuo L."/>
        </authorList>
    </citation>
    <scope>NUCLEOTIDE SEQUENCE [LARGE SCALE GENOMIC DNA]</scope>
    <source>
        <strain evidence="17 18">MQZ13P-4</strain>
    </source>
</reference>
<dbReference type="SUPFAM" id="SSF55186">
    <property type="entry name" value="ThrRS/AlaRS common domain"/>
    <property type="match status" value="1"/>
</dbReference>
<comment type="cofactor">
    <cofactor evidence="14">
        <name>Zn(2+)</name>
        <dbReference type="ChEBI" id="CHEBI:29105"/>
    </cofactor>
    <text evidence="14">Binds 1 zinc ion per subunit.</text>
</comment>
<name>A0ABS3IZU7_9HYPH</name>
<evidence type="ECO:0000259" key="15">
    <source>
        <dbReference type="PROSITE" id="PS50862"/>
    </source>
</evidence>
<evidence type="ECO:0000256" key="10">
    <source>
        <dbReference type="ARBA" id="ARBA00022884"/>
    </source>
</evidence>
<dbReference type="Pfam" id="PF03129">
    <property type="entry name" value="HGTP_anticodon"/>
    <property type="match status" value="1"/>
</dbReference>
<evidence type="ECO:0000256" key="9">
    <source>
        <dbReference type="ARBA" id="ARBA00022840"/>
    </source>
</evidence>
<dbReference type="Pfam" id="PF07973">
    <property type="entry name" value="tRNA_SAD"/>
    <property type="match status" value="1"/>
</dbReference>
<keyword evidence="8 14" id="KW-0862">Zinc</keyword>
<dbReference type="PANTHER" id="PTHR11451:SF44">
    <property type="entry name" value="THREONINE--TRNA LIGASE, CHLOROPLASTIC_MITOCHONDRIAL 2"/>
    <property type="match status" value="1"/>
</dbReference>
<sequence>MAEAVRLSFPDGSERTFDAATSGAEIAVGISKSLAKKAIAYALDGEVRDLADPVGRSGSLEILTRDDPRALELIRHDAAHVMAEAVQELWPGTQVTIGPVIENGFYYDFARNEPFTPEDLPVIEKKMAEIIRRNAAFSKEVWSRDKAKAVFADKGEGYKVELVDAIPEDQDVKIYSQGGWFDLCRGPHMASTGQIGDAFKLMKVAGAYWRGDSNNPMLTRIYGTAWATKEQLAGYLHMLEEAEKRDHRRLGREMDLFHFQEEGPGVVFWHGKGWRMFQSLVSYMRRRLEGVYEEVNAPQILDKSLWETSGHWGWYQENMFAVKSAYGFTHPDDEDADHRVFAIKPMNCPGHVQIFKHGLKSYRELPIRYAEFGNVHRYEPSGALHGLMRVRGFTQDDAHIFCTDEQMAAECLRINDLILSVYKDFGFDEVTVKLSTRPEKRVGSDALWDRAESVMTKVLEEIQHRSGNRIRTGILPGEGAFYGPKFEYTLKDAIGREWQCGTTQVDFNLPERFGAFYIDQNSEKKQPVMIHRAICGSMERFLGILIENFAGHMPLWFAPEQVVVATITAEADDYAMEVVSALKAAGLRASADLRNEKINYKVREHSLAKVPVMLVCGRREAEERSVNLRRLGSKDQTSLALDSAIASLAAEAVPPDLKRRAEEGSATAPAGAA</sequence>
<comment type="catalytic activity">
    <reaction evidence="13 14">
        <text>tRNA(Thr) + L-threonine + ATP = L-threonyl-tRNA(Thr) + AMP + diphosphate + H(+)</text>
        <dbReference type="Rhea" id="RHEA:24624"/>
        <dbReference type="Rhea" id="RHEA-COMP:9670"/>
        <dbReference type="Rhea" id="RHEA-COMP:9704"/>
        <dbReference type="ChEBI" id="CHEBI:15378"/>
        <dbReference type="ChEBI" id="CHEBI:30616"/>
        <dbReference type="ChEBI" id="CHEBI:33019"/>
        <dbReference type="ChEBI" id="CHEBI:57926"/>
        <dbReference type="ChEBI" id="CHEBI:78442"/>
        <dbReference type="ChEBI" id="CHEBI:78534"/>
        <dbReference type="ChEBI" id="CHEBI:456215"/>
        <dbReference type="EC" id="6.1.1.3"/>
    </reaction>
</comment>
<protein>
    <recommendedName>
        <fullName evidence="14">Threonine--tRNA ligase</fullName>
        <ecNumber evidence="14">6.1.1.3</ecNumber>
    </recommendedName>
    <alternativeName>
        <fullName evidence="14">Threonyl-tRNA synthetase</fullName>
        <shortName evidence="14">ThrRS</shortName>
    </alternativeName>
</protein>
<dbReference type="CDD" id="cd00860">
    <property type="entry name" value="ThrRS_anticodon"/>
    <property type="match status" value="1"/>
</dbReference>
<dbReference type="Gene3D" id="3.30.54.20">
    <property type="match status" value="1"/>
</dbReference>
<dbReference type="EC" id="6.1.1.3" evidence="14"/>
<proteinExistence type="inferred from homology"/>
<comment type="subunit">
    <text evidence="2 14">Homodimer.</text>
</comment>
<gene>
    <name evidence="14 17" type="primary">thrS</name>
    <name evidence="17" type="ORF">J1C47_01645</name>
</gene>
<keyword evidence="11 14" id="KW-0648">Protein biosynthesis</keyword>
<evidence type="ECO:0000313" key="18">
    <source>
        <dbReference type="Proteomes" id="UP000664288"/>
    </source>
</evidence>
<dbReference type="SUPFAM" id="SSF52954">
    <property type="entry name" value="Class II aaRS ABD-related"/>
    <property type="match status" value="1"/>
</dbReference>
<keyword evidence="7 14" id="KW-0547">Nucleotide-binding</keyword>
<dbReference type="Pfam" id="PF00587">
    <property type="entry name" value="tRNA-synt_2b"/>
    <property type="match status" value="1"/>
</dbReference>
<dbReference type="Gene3D" id="3.30.930.10">
    <property type="entry name" value="Bira Bifunctional Protein, Domain 2"/>
    <property type="match status" value="1"/>
</dbReference>
<dbReference type="PROSITE" id="PS50862">
    <property type="entry name" value="AA_TRNA_LIGASE_II"/>
    <property type="match status" value="1"/>
</dbReference>
<feature type="binding site" evidence="14">
    <location>
        <position position="348"/>
    </location>
    <ligand>
        <name>Zn(2+)</name>
        <dbReference type="ChEBI" id="CHEBI:29105"/>
        <note>catalytic</note>
    </ligand>
</feature>
<evidence type="ECO:0000256" key="14">
    <source>
        <dbReference type="HAMAP-Rule" id="MF_00184"/>
    </source>
</evidence>
<evidence type="ECO:0000256" key="4">
    <source>
        <dbReference type="ARBA" id="ARBA00022555"/>
    </source>
</evidence>
<comment type="similarity">
    <text evidence="1 14">Belongs to the class-II aminoacyl-tRNA synthetase family.</text>
</comment>
<dbReference type="InterPro" id="IPR006195">
    <property type="entry name" value="aa-tRNA-synth_II"/>
</dbReference>
<feature type="domain" description="TGS" evidence="16">
    <location>
        <begin position="1"/>
        <end position="64"/>
    </location>
</feature>
<evidence type="ECO:0000256" key="1">
    <source>
        <dbReference type="ARBA" id="ARBA00008226"/>
    </source>
</evidence>
<dbReference type="PRINTS" id="PR01047">
    <property type="entry name" value="TRNASYNTHTHR"/>
</dbReference>
<keyword evidence="10 14" id="KW-0694">RNA-binding</keyword>
<dbReference type="SUPFAM" id="SSF81271">
    <property type="entry name" value="TGS-like"/>
    <property type="match status" value="1"/>
</dbReference>
<dbReference type="InterPro" id="IPR012675">
    <property type="entry name" value="Beta-grasp_dom_sf"/>
</dbReference>
<comment type="caution">
    <text evidence="17">The sequence shown here is derived from an EMBL/GenBank/DDBJ whole genome shotgun (WGS) entry which is preliminary data.</text>
</comment>
<dbReference type="PROSITE" id="PS51880">
    <property type="entry name" value="TGS"/>
    <property type="match status" value="1"/>
</dbReference>
<dbReference type="GO" id="GO:0004829">
    <property type="term" value="F:threonine-tRNA ligase activity"/>
    <property type="evidence" value="ECO:0007669"/>
    <property type="project" value="UniProtKB-EC"/>
</dbReference>
<evidence type="ECO:0000313" key="17">
    <source>
        <dbReference type="EMBL" id="MBO0902332.1"/>
    </source>
</evidence>
<feature type="binding site" evidence="14">
    <location>
        <position position="399"/>
    </location>
    <ligand>
        <name>Zn(2+)</name>
        <dbReference type="ChEBI" id="CHEBI:29105"/>
        <note>catalytic</note>
    </ligand>
</feature>
<dbReference type="InterPro" id="IPR047246">
    <property type="entry name" value="ThrRS_anticodon"/>
</dbReference>
<keyword evidence="12 14" id="KW-0030">Aminoacyl-tRNA synthetase</keyword>
<organism evidence="17 18">
    <name type="scientific">Jiella sonneratiae</name>
    <dbReference type="NCBI Taxonomy" id="2816856"/>
    <lineage>
        <taxon>Bacteria</taxon>
        <taxon>Pseudomonadati</taxon>
        <taxon>Pseudomonadota</taxon>
        <taxon>Alphaproteobacteria</taxon>
        <taxon>Hyphomicrobiales</taxon>
        <taxon>Aurantimonadaceae</taxon>
        <taxon>Jiella</taxon>
    </lineage>
</organism>
<evidence type="ECO:0000259" key="16">
    <source>
        <dbReference type="PROSITE" id="PS51880"/>
    </source>
</evidence>
<comment type="subcellular location">
    <subcellularLocation>
        <location evidence="14">Cytoplasm</location>
    </subcellularLocation>
</comment>
<dbReference type="InterPro" id="IPR004154">
    <property type="entry name" value="Anticodon-bd"/>
</dbReference>
<keyword evidence="4 14" id="KW-0820">tRNA-binding</keyword>
<dbReference type="RefSeq" id="WP_207348967.1">
    <property type="nucleotide sequence ID" value="NZ_JAFMPY010000001.1"/>
</dbReference>
<dbReference type="InterPro" id="IPR045864">
    <property type="entry name" value="aa-tRNA-synth_II/BPL/LPL"/>
</dbReference>
<dbReference type="Proteomes" id="UP000664288">
    <property type="component" value="Unassembled WGS sequence"/>
</dbReference>
<dbReference type="InterPro" id="IPR004095">
    <property type="entry name" value="TGS"/>
</dbReference>
<feature type="domain" description="Aminoacyl-transfer RNA synthetases class-II family profile" evidence="15">
    <location>
        <begin position="275"/>
        <end position="554"/>
    </location>
</feature>
<keyword evidence="18" id="KW-1185">Reference proteome</keyword>
<dbReference type="InterPro" id="IPR002320">
    <property type="entry name" value="Thr-tRNA-ligase_IIa"/>
</dbReference>
<evidence type="ECO:0000256" key="13">
    <source>
        <dbReference type="ARBA" id="ARBA00049515"/>
    </source>
</evidence>
<dbReference type="EMBL" id="JAFMPY010000001">
    <property type="protein sequence ID" value="MBO0902332.1"/>
    <property type="molecule type" value="Genomic_DNA"/>
</dbReference>